<dbReference type="EMBL" id="VBOY01000071">
    <property type="protein sequence ID" value="TMQ65453.1"/>
    <property type="molecule type" value="Genomic_DNA"/>
</dbReference>
<dbReference type="SUPFAM" id="SSF48613">
    <property type="entry name" value="Heme oxygenase-like"/>
    <property type="match status" value="1"/>
</dbReference>
<evidence type="ECO:0000313" key="2">
    <source>
        <dbReference type="EMBL" id="TMQ65453.1"/>
    </source>
</evidence>
<dbReference type="InterPro" id="IPR016084">
    <property type="entry name" value="Haem_Oase-like_multi-hlx"/>
</dbReference>
<reference evidence="2 3" key="1">
    <citation type="journal article" date="2019" name="Nat. Microbiol.">
        <title>Mediterranean grassland soil C-N compound turnover is dependent on rainfall and depth, and is mediated by genomically divergent microorganisms.</title>
        <authorList>
            <person name="Diamond S."/>
            <person name="Andeer P.F."/>
            <person name="Li Z."/>
            <person name="Crits-Christoph A."/>
            <person name="Burstein D."/>
            <person name="Anantharaman K."/>
            <person name="Lane K.R."/>
            <person name="Thomas B.C."/>
            <person name="Pan C."/>
            <person name="Northen T.R."/>
            <person name="Banfield J.F."/>
        </authorList>
    </citation>
    <scope>NUCLEOTIDE SEQUENCE [LARGE SCALE GENOMIC DNA]</scope>
    <source>
        <strain evidence="2">WS_8</strain>
    </source>
</reference>
<dbReference type="PANTHER" id="PTHR40279">
    <property type="entry name" value="PQQC-LIKE PROTEIN"/>
    <property type="match status" value="1"/>
</dbReference>
<dbReference type="Gene3D" id="1.20.910.10">
    <property type="entry name" value="Heme oxygenase-like"/>
    <property type="match status" value="1"/>
</dbReference>
<dbReference type="SMART" id="SM01236">
    <property type="entry name" value="Haem_oxygenase_2"/>
    <property type="match status" value="1"/>
</dbReference>
<accession>A0A538TP94</accession>
<dbReference type="GO" id="GO:0016491">
    <property type="term" value="F:oxidoreductase activity"/>
    <property type="evidence" value="ECO:0007669"/>
    <property type="project" value="UniProtKB-KW"/>
</dbReference>
<organism evidence="2 3">
    <name type="scientific">Eiseniibacteriota bacterium</name>
    <dbReference type="NCBI Taxonomy" id="2212470"/>
    <lineage>
        <taxon>Bacteria</taxon>
        <taxon>Candidatus Eiseniibacteriota</taxon>
    </lineage>
</organism>
<dbReference type="Pfam" id="PF14518">
    <property type="entry name" value="Haem_oxygenas_2"/>
    <property type="match status" value="1"/>
</dbReference>
<dbReference type="PANTHER" id="PTHR40279:SF3">
    <property type="entry name" value="4-AMINOBENZOATE SYNTHASE"/>
    <property type="match status" value="1"/>
</dbReference>
<protein>
    <submittedName>
        <fullName evidence="2">Iron-containing redox enzyme family protein</fullName>
    </submittedName>
</protein>
<evidence type="ECO:0000313" key="3">
    <source>
        <dbReference type="Proteomes" id="UP000316609"/>
    </source>
</evidence>
<dbReference type="Proteomes" id="UP000316609">
    <property type="component" value="Unassembled WGS sequence"/>
</dbReference>
<proteinExistence type="predicted"/>
<evidence type="ECO:0000256" key="1">
    <source>
        <dbReference type="ARBA" id="ARBA00023002"/>
    </source>
</evidence>
<comment type="caution">
    <text evidence="2">The sequence shown here is derived from an EMBL/GenBank/DDBJ whole genome shotgun (WGS) entry which is preliminary data.</text>
</comment>
<dbReference type="AlphaFoldDB" id="A0A538TP94"/>
<keyword evidence="1" id="KW-0560">Oxidoreductase</keyword>
<gene>
    <name evidence="2" type="ORF">E6K78_07680</name>
</gene>
<dbReference type="InterPro" id="IPR039068">
    <property type="entry name" value="PqqC-like"/>
</dbReference>
<sequence>MLARRLKETLTNHPLRQQLVSHSFFDRIRTAPLSRGQVATFLGQWWHPLHYFPVFLSRLISISPRVELQTAVSKILYQELGEGDERRAHEVLYLSTMTPLGFAKAEVSGAAPFPATARLVAAYAESSADLLAGLGFMYGTEVADLAMVSGIGTAVRRVTGAAALPWVDIHVEQEPEHVARANDSLGLDLSETQEKALLASAESMWRHWIAFFDALERAAFASQAATAS</sequence>
<name>A0A538TP94_UNCEI</name>